<proteinExistence type="predicted"/>
<protein>
    <submittedName>
        <fullName evidence="1">Uncharacterized protein</fullName>
    </submittedName>
</protein>
<dbReference type="EMBL" id="CP150096">
    <property type="protein sequence ID" value="WZN44943.1"/>
    <property type="molecule type" value="Genomic_DNA"/>
</dbReference>
<reference evidence="1 2" key="1">
    <citation type="submission" date="2024-03" db="EMBL/GenBank/DDBJ databases">
        <title>Chitinophaga caseinilytica sp. nov., a casein hydrolysing bacterium isolated from forest soil.</title>
        <authorList>
            <person name="Lee D.S."/>
            <person name="Han D.M."/>
            <person name="Baek J.H."/>
            <person name="Choi D.G."/>
            <person name="Jeon J.H."/>
            <person name="Jeon C.O."/>
        </authorList>
    </citation>
    <scope>NUCLEOTIDE SEQUENCE [LARGE SCALE GENOMIC DNA]</scope>
    <source>
        <strain evidence="1 2">KACC 19118</strain>
    </source>
</reference>
<accession>A0ABZ2YZY9</accession>
<dbReference type="RefSeq" id="WP_341839702.1">
    <property type="nucleotide sequence ID" value="NZ_CP149792.1"/>
</dbReference>
<sequence length="77" mass="8538">MTVIRFSATFGHEIKTVELKEVSGTGGLWFLLIDNFYVASFRKNAATWECGFQDPPGWVTSADMQVLCDMIASNPSC</sequence>
<organism evidence="1 2">
    <name type="scientific">Chitinophaga caseinilytica</name>
    <dbReference type="NCBI Taxonomy" id="2267521"/>
    <lineage>
        <taxon>Bacteria</taxon>
        <taxon>Pseudomonadati</taxon>
        <taxon>Bacteroidota</taxon>
        <taxon>Chitinophagia</taxon>
        <taxon>Chitinophagales</taxon>
        <taxon>Chitinophagaceae</taxon>
        <taxon>Chitinophaga</taxon>
    </lineage>
</organism>
<gene>
    <name evidence="1" type="ORF">WJU22_18770</name>
</gene>
<dbReference type="Proteomes" id="UP001449657">
    <property type="component" value="Chromosome"/>
</dbReference>
<name>A0ABZ2YZY9_9BACT</name>
<evidence type="ECO:0000313" key="2">
    <source>
        <dbReference type="Proteomes" id="UP001449657"/>
    </source>
</evidence>
<keyword evidence="2" id="KW-1185">Reference proteome</keyword>
<evidence type="ECO:0000313" key="1">
    <source>
        <dbReference type="EMBL" id="WZN44943.1"/>
    </source>
</evidence>